<dbReference type="InParanoid" id="A0A0D0D896"/>
<protein>
    <submittedName>
        <fullName evidence="1">Uncharacterized protein</fullName>
    </submittedName>
</protein>
<dbReference type="AlphaFoldDB" id="A0A0D0D896"/>
<accession>A0A0D0D896</accession>
<reference evidence="2" key="2">
    <citation type="submission" date="2015-01" db="EMBL/GenBank/DDBJ databases">
        <title>Evolutionary Origins and Diversification of the Mycorrhizal Mutualists.</title>
        <authorList>
            <consortium name="DOE Joint Genome Institute"/>
            <consortium name="Mycorrhizal Genomics Consortium"/>
            <person name="Kohler A."/>
            <person name="Kuo A."/>
            <person name="Nagy L.G."/>
            <person name="Floudas D."/>
            <person name="Copeland A."/>
            <person name="Barry K.W."/>
            <person name="Cichocki N."/>
            <person name="Veneault-Fourrey C."/>
            <person name="LaButti K."/>
            <person name="Lindquist E.A."/>
            <person name="Lipzen A."/>
            <person name="Lundell T."/>
            <person name="Morin E."/>
            <person name="Murat C."/>
            <person name="Riley R."/>
            <person name="Ohm R."/>
            <person name="Sun H."/>
            <person name="Tunlid A."/>
            <person name="Henrissat B."/>
            <person name="Grigoriev I.V."/>
            <person name="Hibbett D.S."/>
            <person name="Martin F."/>
        </authorList>
    </citation>
    <scope>NUCLEOTIDE SEQUENCE [LARGE SCALE GENOMIC DNA]</scope>
    <source>
        <strain evidence="2">Ve08.2h10</strain>
    </source>
</reference>
<dbReference type="STRING" id="930991.A0A0D0D896"/>
<feature type="non-terminal residue" evidence="1">
    <location>
        <position position="1"/>
    </location>
</feature>
<sequence length="99" mass="10922">VIPIKPISKSFRITVQEGKTVTCAMTQKQLPITAAYTCMGYRAQGQTLPAVIIDIRTPPTGGRSLFNLYVALSRSTGPSEEIQYDFFKVLKTGSSRSHR</sequence>
<dbReference type="OrthoDB" id="2986975at2759"/>
<evidence type="ECO:0000313" key="2">
    <source>
        <dbReference type="Proteomes" id="UP000054538"/>
    </source>
</evidence>
<dbReference type="Proteomes" id="UP000054538">
    <property type="component" value="Unassembled WGS sequence"/>
</dbReference>
<keyword evidence="2" id="KW-1185">Reference proteome</keyword>
<dbReference type="HOGENOM" id="CLU_001324_7_0_1"/>
<name>A0A0D0D896_9AGAM</name>
<organism evidence="1 2">
    <name type="scientific">Paxillus rubicundulus Ve08.2h10</name>
    <dbReference type="NCBI Taxonomy" id="930991"/>
    <lineage>
        <taxon>Eukaryota</taxon>
        <taxon>Fungi</taxon>
        <taxon>Dikarya</taxon>
        <taxon>Basidiomycota</taxon>
        <taxon>Agaricomycotina</taxon>
        <taxon>Agaricomycetes</taxon>
        <taxon>Agaricomycetidae</taxon>
        <taxon>Boletales</taxon>
        <taxon>Paxilineae</taxon>
        <taxon>Paxillaceae</taxon>
        <taxon>Paxillus</taxon>
    </lineage>
</organism>
<gene>
    <name evidence="1" type="ORF">PAXRUDRAFT_145609</name>
</gene>
<reference evidence="1 2" key="1">
    <citation type="submission" date="2014-04" db="EMBL/GenBank/DDBJ databases">
        <authorList>
            <consortium name="DOE Joint Genome Institute"/>
            <person name="Kuo A."/>
            <person name="Kohler A."/>
            <person name="Jargeat P."/>
            <person name="Nagy L.G."/>
            <person name="Floudas D."/>
            <person name="Copeland A."/>
            <person name="Barry K.W."/>
            <person name="Cichocki N."/>
            <person name="Veneault-Fourrey C."/>
            <person name="LaButti K."/>
            <person name="Lindquist E.A."/>
            <person name="Lipzen A."/>
            <person name="Lundell T."/>
            <person name="Morin E."/>
            <person name="Murat C."/>
            <person name="Sun H."/>
            <person name="Tunlid A."/>
            <person name="Henrissat B."/>
            <person name="Grigoriev I.V."/>
            <person name="Hibbett D.S."/>
            <person name="Martin F."/>
            <person name="Nordberg H.P."/>
            <person name="Cantor M.N."/>
            <person name="Hua S.X."/>
        </authorList>
    </citation>
    <scope>NUCLEOTIDE SEQUENCE [LARGE SCALE GENOMIC DNA]</scope>
    <source>
        <strain evidence="1 2">Ve08.2h10</strain>
    </source>
</reference>
<evidence type="ECO:0000313" key="1">
    <source>
        <dbReference type="EMBL" id="KIK93192.1"/>
    </source>
</evidence>
<dbReference type="EMBL" id="KN825205">
    <property type="protein sequence ID" value="KIK93192.1"/>
    <property type="molecule type" value="Genomic_DNA"/>
</dbReference>
<proteinExistence type="predicted"/>